<proteinExistence type="inferred from homology"/>
<dbReference type="PRINTS" id="PR00080">
    <property type="entry name" value="SDRFAMILY"/>
</dbReference>
<dbReference type="EMBL" id="CP074694">
    <property type="protein sequence ID" value="QVL34454.1"/>
    <property type="molecule type" value="Genomic_DNA"/>
</dbReference>
<evidence type="ECO:0000256" key="1">
    <source>
        <dbReference type="ARBA" id="ARBA00006484"/>
    </source>
</evidence>
<keyword evidence="6" id="KW-1185">Reference proteome</keyword>
<evidence type="ECO:0000313" key="6">
    <source>
        <dbReference type="Proteomes" id="UP000676194"/>
    </source>
</evidence>
<evidence type="ECO:0000256" key="2">
    <source>
        <dbReference type="ARBA" id="ARBA00023002"/>
    </source>
</evidence>
<dbReference type="AlphaFoldDB" id="A0A8E6BAJ8"/>
<dbReference type="InterPro" id="IPR002347">
    <property type="entry name" value="SDR_fam"/>
</dbReference>
<evidence type="ECO:0000256" key="3">
    <source>
        <dbReference type="RuleBase" id="RU000363"/>
    </source>
</evidence>
<dbReference type="Gene3D" id="3.40.50.720">
    <property type="entry name" value="NAD(P)-binding Rossmann-like Domain"/>
    <property type="match status" value="1"/>
</dbReference>
<reference evidence="5" key="1">
    <citation type="submission" date="2021-05" db="EMBL/GenBank/DDBJ databases">
        <title>Complete genome sequence of the cellulolytic planctomycete Telmatocola sphagniphila SP2T and characterization of the first cellulase from planctomycetes.</title>
        <authorList>
            <person name="Rakitin A.L."/>
            <person name="Beletsky A.V."/>
            <person name="Naumoff D.G."/>
            <person name="Kulichevskaya I.S."/>
            <person name="Mardanov A.V."/>
            <person name="Ravin N.V."/>
            <person name="Dedysh S.N."/>
        </authorList>
    </citation>
    <scope>NUCLEOTIDE SEQUENCE</scope>
    <source>
        <strain evidence="5">SP2T</strain>
    </source>
</reference>
<name>A0A8E6BAJ8_9BACT</name>
<evidence type="ECO:0000259" key="4">
    <source>
        <dbReference type="SMART" id="SM00822"/>
    </source>
</evidence>
<dbReference type="RefSeq" id="WP_213499457.1">
    <property type="nucleotide sequence ID" value="NZ_CP074694.1"/>
</dbReference>
<dbReference type="PANTHER" id="PTHR44196:SF1">
    <property type="entry name" value="DEHYDROGENASE_REDUCTASE SDR FAMILY MEMBER 7B"/>
    <property type="match status" value="1"/>
</dbReference>
<keyword evidence="2" id="KW-0560">Oxidoreductase</keyword>
<comment type="similarity">
    <text evidence="1 3">Belongs to the short-chain dehydrogenases/reductases (SDR) family.</text>
</comment>
<dbReference type="GO" id="GO:0016491">
    <property type="term" value="F:oxidoreductase activity"/>
    <property type="evidence" value="ECO:0007669"/>
    <property type="project" value="UniProtKB-KW"/>
</dbReference>
<protein>
    <submittedName>
        <fullName evidence="5">SDR family NAD(P)-dependent oxidoreductase</fullName>
    </submittedName>
</protein>
<dbReference type="PRINTS" id="PR00081">
    <property type="entry name" value="GDHRDH"/>
</dbReference>
<feature type="domain" description="Ketoreductase" evidence="4">
    <location>
        <begin position="6"/>
        <end position="190"/>
    </location>
</feature>
<dbReference type="GO" id="GO:0016020">
    <property type="term" value="C:membrane"/>
    <property type="evidence" value="ECO:0007669"/>
    <property type="project" value="TreeGrafter"/>
</dbReference>
<organism evidence="5 6">
    <name type="scientific">Telmatocola sphagniphila</name>
    <dbReference type="NCBI Taxonomy" id="1123043"/>
    <lineage>
        <taxon>Bacteria</taxon>
        <taxon>Pseudomonadati</taxon>
        <taxon>Planctomycetota</taxon>
        <taxon>Planctomycetia</taxon>
        <taxon>Gemmatales</taxon>
        <taxon>Gemmataceae</taxon>
    </lineage>
</organism>
<dbReference type="InterPro" id="IPR057326">
    <property type="entry name" value="KR_dom"/>
</dbReference>
<dbReference type="InterPro" id="IPR020904">
    <property type="entry name" value="Sc_DH/Rdtase_CS"/>
</dbReference>
<gene>
    <name evidence="5" type="ORF">KIH39_11260</name>
</gene>
<dbReference type="InterPro" id="IPR036291">
    <property type="entry name" value="NAD(P)-bd_dom_sf"/>
</dbReference>
<dbReference type="Pfam" id="PF00106">
    <property type="entry name" value="adh_short"/>
    <property type="match status" value="1"/>
</dbReference>
<accession>A0A8E6BAJ8</accession>
<sequence length="262" mass="28080">MDWKNKNVLITGASSGIGQALAKEAVKQGAKVGLIARREDLLKNLVAELQAKGGTAGYQRADVADRASLTNAIFALEQQLGPVDILIANAGVGSTNTPDNLKLDEAEALIKVNLLGVIYSIGAVLPKMLERKSGQIAAVSSLASYKGLPGAAAYCASKAGVNAYMESLRIQLRRSGVRFTTICPGFIKTPMTETNKGMMFVLEADEAARRMVAALQSRRKIYNFPWATTRLTKLARFLPDWMVAQTVDEHVGGQGAETVGKR</sequence>
<dbReference type="SUPFAM" id="SSF51735">
    <property type="entry name" value="NAD(P)-binding Rossmann-fold domains"/>
    <property type="match status" value="1"/>
</dbReference>
<dbReference type="PROSITE" id="PS00061">
    <property type="entry name" value="ADH_SHORT"/>
    <property type="match status" value="1"/>
</dbReference>
<dbReference type="SMART" id="SM00822">
    <property type="entry name" value="PKS_KR"/>
    <property type="match status" value="1"/>
</dbReference>
<dbReference type="Proteomes" id="UP000676194">
    <property type="component" value="Chromosome"/>
</dbReference>
<dbReference type="KEGG" id="tsph:KIH39_11260"/>
<dbReference type="PIRSF" id="PIRSF000126">
    <property type="entry name" value="11-beta-HSD1"/>
    <property type="match status" value="1"/>
</dbReference>
<dbReference type="PANTHER" id="PTHR44196">
    <property type="entry name" value="DEHYDROGENASE/REDUCTASE SDR FAMILY MEMBER 7B"/>
    <property type="match status" value="1"/>
</dbReference>
<evidence type="ECO:0000313" key="5">
    <source>
        <dbReference type="EMBL" id="QVL34454.1"/>
    </source>
</evidence>